<name>D1ACS0_THECD</name>
<dbReference type="KEGG" id="tcu:Tcur_1836"/>
<accession>D1ACS0</accession>
<dbReference type="PANTHER" id="PTHR48098">
    <property type="entry name" value="ENTEROCHELIN ESTERASE-RELATED"/>
    <property type="match status" value="1"/>
</dbReference>
<dbReference type="Gene3D" id="3.40.50.1820">
    <property type="entry name" value="alpha/beta hydrolase"/>
    <property type="match status" value="1"/>
</dbReference>
<evidence type="ECO:0000313" key="2">
    <source>
        <dbReference type="EMBL" id="ACY97409.1"/>
    </source>
</evidence>
<dbReference type="eggNOG" id="COG0627">
    <property type="taxonomic scope" value="Bacteria"/>
</dbReference>
<dbReference type="Pfam" id="PF00756">
    <property type="entry name" value="Esterase"/>
    <property type="match status" value="1"/>
</dbReference>
<dbReference type="AlphaFoldDB" id="D1ACS0"/>
<dbReference type="InterPro" id="IPR000801">
    <property type="entry name" value="Esterase-like"/>
</dbReference>
<proteinExistence type="predicted"/>
<evidence type="ECO:0000313" key="3">
    <source>
        <dbReference type="Proteomes" id="UP000001918"/>
    </source>
</evidence>
<protein>
    <submittedName>
        <fullName evidence="2">Putative esterase</fullName>
    </submittedName>
</protein>
<dbReference type="EMBL" id="CP001738">
    <property type="protein sequence ID" value="ACY97409.1"/>
    <property type="molecule type" value="Genomic_DNA"/>
</dbReference>
<dbReference type="Proteomes" id="UP000001918">
    <property type="component" value="Chromosome"/>
</dbReference>
<dbReference type="SUPFAM" id="SSF53474">
    <property type="entry name" value="alpha/beta-Hydrolases"/>
    <property type="match status" value="1"/>
</dbReference>
<dbReference type="PANTHER" id="PTHR48098:SF1">
    <property type="entry name" value="DIACYLGLYCEROL ACYLTRANSFERASE_MYCOLYLTRANSFERASE AG85A"/>
    <property type="match status" value="1"/>
</dbReference>
<dbReference type="RefSeq" id="WP_012852193.1">
    <property type="nucleotide sequence ID" value="NC_013510.1"/>
</dbReference>
<dbReference type="OrthoDB" id="4527292at2"/>
<evidence type="ECO:0000256" key="1">
    <source>
        <dbReference type="SAM" id="MobiDB-lite"/>
    </source>
</evidence>
<sequence>MRAVRRRDWFVAGAMGLAGCAAAGLLVARGVLGALLVRSSACSIAPPGGPPGPTGPPPDRMRPFPADPGDDCRARADDGAIVVGSWFRAPRILDLAISSPILEEMGRVRLLLPKGWSPTATRTWPALWLLHGGPPAAGGPAGHTAWTSRTGVERLTRELDVLVVMPDGGRCGDHADWWNHGAGGAPRWETFHTVELPQILERGYRAGPARAVAGVSTGGRAALAYAARHRGLFRAAASFSGPLDLLHPDPAALDGADLVRLAAQTARRGVDWRRIWGDPVAQRSIWRRNNPYDLAGRLAGVRLYLSAGDDGPVEALARRSTARLADKLKKLGIPATVHLYEGPSSWRRWERELRAALPLLLADLR</sequence>
<dbReference type="InterPro" id="IPR050583">
    <property type="entry name" value="Mycobacterial_A85_antigen"/>
</dbReference>
<dbReference type="ESTHER" id="thecd-d1acs0">
    <property type="family name" value="A85-Mycolyl-transferase"/>
</dbReference>
<gene>
    <name evidence="2" type="ordered locus">Tcur_1836</name>
</gene>
<dbReference type="STRING" id="471852.Tcur_1836"/>
<dbReference type="InterPro" id="IPR029058">
    <property type="entry name" value="AB_hydrolase_fold"/>
</dbReference>
<dbReference type="HOGENOM" id="CLU_026624_1_0_11"/>
<feature type="compositionally biased region" description="Pro residues" evidence="1">
    <location>
        <begin position="47"/>
        <end position="58"/>
    </location>
</feature>
<reference evidence="2 3" key="1">
    <citation type="journal article" date="2011" name="Stand. Genomic Sci.">
        <title>Complete genome sequence of Thermomonospora curvata type strain (B9).</title>
        <authorList>
            <person name="Chertkov O."/>
            <person name="Sikorski J."/>
            <person name="Nolan M."/>
            <person name="Lapidus A."/>
            <person name="Lucas S."/>
            <person name="Del Rio T.G."/>
            <person name="Tice H."/>
            <person name="Cheng J.F."/>
            <person name="Goodwin L."/>
            <person name="Pitluck S."/>
            <person name="Liolios K."/>
            <person name="Ivanova N."/>
            <person name="Mavromatis K."/>
            <person name="Mikhailova N."/>
            <person name="Ovchinnikova G."/>
            <person name="Pati A."/>
            <person name="Chen A."/>
            <person name="Palaniappan K."/>
            <person name="Djao O.D."/>
            <person name="Land M."/>
            <person name="Hauser L."/>
            <person name="Chang Y.J."/>
            <person name="Jeffries C.D."/>
            <person name="Brettin T."/>
            <person name="Han C."/>
            <person name="Detter J.C."/>
            <person name="Rohde M."/>
            <person name="Goker M."/>
            <person name="Woyke T."/>
            <person name="Bristow J."/>
            <person name="Eisen J.A."/>
            <person name="Markowitz V."/>
            <person name="Hugenholtz P."/>
            <person name="Klenk H.P."/>
            <person name="Kyrpides N.C."/>
        </authorList>
    </citation>
    <scope>NUCLEOTIDE SEQUENCE [LARGE SCALE GENOMIC DNA]</scope>
    <source>
        <strain evidence="3">ATCC 19995 / DSM 43183 / JCM 3096 / KCTC 9072 / NBRC 15933 / NCIMB 10081 / Henssen B9</strain>
    </source>
</reference>
<dbReference type="GO" id="GO:0016747">
    <property type="term" value="F:acyltransferase activity, transferring groups other than amino-acyl groups"/>
    <property type="evidence" value="ECO:0007669"/>
    <property type="project" value="TreeGrafter"/>
</dbReference>
<dbReference type="PROSITE" id="PS51257">
    <property type="entry name" value="PROKAR_LIPOPROTEIN"/>
    <property type="match status" value="1"/>
</dbReference>
<organism evidence="2 3">
    <name type="scientific">Thermomonospora curvata (strain ATCC 19995 / DSM 43183 / JCM 3096 / KCTC 9072 / NBRC 15933 / NCIMB 10081 / Henssen B9)</name>
    <dbReference type="NCBI Taxonomy" id="471852"/>
    <lineage>
        <taxon>Bacteria</taxon>
        <taxon>Bacillati</taxon>
        <taxon>Actinomycetota</taxon>
        <taxon>Actinomycetes</taxon>
        <taxon>Streptosporangiales</taxon>
        <taxon>Thermomonosporaceae</taxon>
        <taxon>Thermomonospora</taxon>
    </lineage>
</organism>
<feature type="region of interest" description="Disordered" evidence="1">
    <location>
        <begin position="45"/>
        <end position="70"/>
    </location>
</feature>
<keyword evidence="3" id="KW-1185">Reference proteome</keyword>